<dbReference type="AlphaFoldDB" id="A0A9W6WC86"/>
<feature type="DNA-binding region" description="H-T-H motif" evidence="4">
    <location>
        <begin position="27"/>
        <end position="46"/>
    </location>
</feature>
<dbReference type="InterPro" id="IPR039536">
    <property type="entry name" value="TetR_C_Proteobacteria"/>
</dbReference>
<keyword evidence="7" id="KW-1185">Reference proteome</keyword>
<dbReference type="InterPro" id="IPR050109">
    <property type="entry name" value="HTH-type_TetR-like_transc_reg"/>
</dbReference>
<gene>
    <name evidence="6" type="ORF">Afil01_56350</name>
</gene>
<dbReference type="EMBL" id="BSTX01000004">
    <property type="protein sequence ID" value="GLZ80828.1"/>
    <property type="molecule type" value="Genomic_DNA"/>
</dbReference>
<dbReference type="PANTHER" id="PTHR30055:SF146">
    <property type="entry name" value="HTH-TYPE TRANSCRIPTIONAL DUAL REGULATOR CECR"/>
    <property type="match status" value="1"/>
</dbReference>
<dbReference type="SUPFAM" id="SSF46689">
    <property type="entry name" value="Homeodomain-like"/>
    <property type="match status" value="1"/>
</dbReference>
<protein>
    <submittedName>
        <fullName evidence="6">TetR family transcriptional regulator</fullName>
    </submittedName>
</protein>
<dbReference type="Gene3D" id="1.10.10.60">
    <property type="entry name" value="Homeodomain-like"/>
    <property type="match status" value="1"/>
</dbReference>
<keyword evidence="3" id="KW-0804">Transcription</keyword>
<dbReference type="Pfam" id="PF14246">
    <property type="entry name" value="TetR_C_7"/>
    <property type="match status" value="1"/>
</dbReference>
<dbReference type="PROSITE" id="PS50977">
    <property type="entry name" value="HTH_TETR_2"/>
    <property type="match status" value="1"/>
</dbReference>
<dbReference type="InterPro" id="IPR009057">
    <property type="entry name" value="Homeodomain-like_sf"/>
</dbReference>
<dbReference type="PANTHER" id="PTHR30055">
    <property type="entry name" value="HTH-TYPE TRANSCRIPTIONAL REGULATOR RUTR"/>
    <property type="match status" value="1"/>
</dbReference>
<evidence type="ECO:0000256" key="3">
    <source>
        <dbReference type="ARBA" id="ARBA00023163"/>
    </source>
</evidence>
<dbReference type="FunFam" id="1.10.10.60:FF:000141">
    <property type="entry name" value="TetR family transcriptional regulator"/>
    <property type="match status" value="1"/>
</dbReference>
<dbReference type="GO" id="GO:0045892">
    <property type="term" value="P:negative regulation of DNA-templated transcription"/>
    <property type="evidence" value="ECO:0007669"/>
    <property type="project" value="UniProtKB-ARBA"/>
</dbReference>
<evidence type="ECO:0000259" key="5">
    <source>
        <dbReference type="PROSITE" id="PS50977"/>
    </source>
</evidence>
<organism evidence="6 7">
    <name type="scientific">Actinorhabdospora filicis</name>
    <dbReference type="NCBI Taxonomy" id="1785913"/>
    <lineage>
        <taxon>Bacteria</taxon>
        <taxon>Bacillati</taxon>
        <taxon>Actinomycetota</taxon>
        <taxon>Actinomycetes</taxon>
        <taxon>Micromonosporales</taxon>
        <taxon>Micromonosporaceae</taxon>
        <taxon>Actinorhabdospora</taxon>
    </lineage>
</organism>
<proteinExistence type="predicted"/>
<dbReference type="InterPro" id="IPR001647">
    <property type="entry name" value="HTH_TetR"/>
</dbReference>
<reference evidence="6" key="1">
    <citation type="submission" date="2023-03" db="EMBL/GenBank/DDBJ databases">
        <title>Actinorhabdospora filicis NBRC 111898.</title>
        <authorList>
            <person name="Ichikawa N."/>
            <person name="Sato H."/>
            <person name="Tonouchi N."/>
        </authorList>
    </citation>
    <scope>NUCLEOTIDE SEQUENCE</scope>
    <source>
        <strain evidence="6">NBRC 111898</strain>
    </source>
</reference>
<name>A0A9W6WC86_9ACTN</name>
<dbReference type="PRINTS" id="PR00455">
    <property type="entry name" value="HTHTETR"/>
</dbReference>
<dbReference type="GO" id="GO:0003700">
    <property type="term" value="F:DNA-binding transcription factor activity"/>
    <property type="evidence" value="ECO:0007669"/>
    <property type="project" value="TreeGrafter"/>
</dbReference>
<evidence type="ECO:0000256" key="2">
    <source>
        <dbReference type="ARBA" id="ARBA00023125"/>
    </source>
</evidence>
<sequence>MAQPGKRRALLDGALTVFGREGYTGASIDAIAAEAAVSSRTIYNHFGDKAGLFQAVIEDSTQRVADAQVGIIEGYLRKVTDIEADLIDFGVALIRHGWGDFADHAALIRRVDAESQHVPPAAIDAWRENGPRRVVRALAAALTRLTEEGLLDIEDADLAASHLMVLVSGAVPFRHGIVAIGTTDLEKGVRTGVRVFLYGYSTKARGERD</sequence>
<evidence type="ECO:0000313" key="6">
    <source>
        <dbReference type="EMBL" id="GLZ80828.1"/>
    </source>
</evidence>
<feature type="domain" description="HTH tetR-type" evidence="5">
    <location>
        <begin position="4"/>
        <end position="64"/>
    </location>
</feature>
<dbReference type="InterPro" id="IPR023772">
    <property type="entry name" value="DNA-bd_HTH_TetR-type_CS"/>
</dbReference>
<dbReference type="GO" id="GO:0000976">
    <property type="term" value="F:transcription cis-regulatory region binding"/>
    <property type="evidence" value="ECO:0007669"/>
    <property type="project" value="TreeGrafter"/>
</dbReference>
<evidence type="ECO:0000256" key="1">
    <source>
        <dbReference type="ARBA" id="ARBA00023015"/>
    </source>
</evidence>
<dbReference type="Pfam" id="PF00440">
    <property type="entry name" value="TetR_N"/>
    <property type="match status" value="1"/>
</dbReference>
<comment type="caution">
    <text evidence="6">The sequence shown here is derived from an EMBL/GenBank/DDBJ whole genome shotgun (WGS) entry which is preliminary data.</text>
</comment>
<keyword evidence="2 4" id="KW-0238">DNA-binding</keyword>
<dbReference type="Proteomes" id="UP001165079">
    <property type="component" value="Unassembled WGS sequence"/>
</dbReference>
<keyword evidence="1" id="KW-0805">Transcription regulation</keyword>
<dbReference type="Gene3D" id="1.10.357.10">
    <property type="entry name" value="Tetracycline Repressor, domain 2"/>
    <property type="match status" value="1"/>
</dbReference>
<dbReference type="RefSeq" id="WP_285666094.1">
    <property type="nucleotide sequence ID" value="NZ_BSTX01000004.1"/>
</dbReference>
<accession>A0A9W6WC86</accession>
<evidence type="ECO:0000313" key="7">
    <source>
        <dbReference type="Proteomes" id="UP001165079"/>
    </source>
</evidence>
<dbReference type="PROSITE" id="PS01081">
    <property type="entry name" value="HTH_TETR_1"/>
    <property type="match status" value="1"/>
</dbReference>
<evidence type="ECO:0000256" key="4">
    <source>
        <dbReference type="PROSITE-ProRule" id="PRU00335"/>
    </source>
</evidence>